<gene>
    <name evidence="1" type="ORF">Baya_11563</name>
</gene>
<comment type="caution">
    <text evidence="1">The sequence shown here is derived from an EMBL/GenBank/DDBJ whole genome shotgun (WGS) entry which is preliminary data.</text>
</comment>
<protein>
    <submittedName>
        <fullName evidence="1">Uncharacterized protein</fullName>
    </submittedName>
</protein>
<evidence type="ECO:0000313" key="2">
    <source>
        <dbReference type="Proteomes" id="UP000319801"/>
    </source>
</evidence>
<dbReference type="EMBL" id="VCAZ01000083">
    <property type="protein sequence ID" value="TSQ23996.1"/>
    <property type="molecule type" value="Genomic_DNA"/>
</dbReference>
<sequence length="107" mass="12199">MQKNGHRLGYELSMLFDTIYRHFYDVGRSAPEGVFLFGFVSSVLQLLCTERDTLLGGGFEKLMRRIFKVLAGLTVKHSSFLGRGIKGTEHPSREEFGWIKEAAQEQE</sequence>
<accession>A0A556UZM0</accession>
<organism evidence="1 2">
    <name type="scientific">Bagarius yarrelli</name>
    <name type="common">Goonch</name>
    <name type="synonym">Bagrus yarrelli</name>
    <dbReference type="NCBI Taxonomy" id="175774"/>
    <lineage>
        <taxon>Eukaryota</taxon>
        <taxon>Metazoa</taxon>
        <taxon>Chordata</taxon>
        <taxon>Craniata</taxon>
        <taxon>Vertebrata</taxon>
        <taxon>Euteleostomi</taxon>
        <taxon>Actinopterygii</taxon>
        <taxon>Neopterygii</taxon>
        <taxon>Teleostei</taxon>
        <taxon>Ostariophysi</taxon>
        <taxon>Siluriformes</taxon>
        <taxon>Sisoridae</taxon>
        <taxon>Sisorinae</taxon>
        <taxon>Bagarius</taxon>
    </lineage>
</organism>
<name>A0A556UZM0_BAGYA</name>
<keyword evidence="2" id="KW-1185">Reference proteome</keyword>
<proteinExistence type="predicted"/>
<dbReference type="Proteomes" id="UP000319801">
    <property type="component" value="Unassembled WGS sequence"/>
</dbReference>
<reference evidence="1 2" key="1">
    <citation type="journal article" date="2019" name="Genome Biol. Evol.">
        <title>Whole-Genome Sequencing of the Giant Devil Catfish, Bagarius yarrelli.</title>
        <authorList>
            <person name="Jiang W."/>
            <person name="Lv Y."/>
            <person name="Cheng L."/>
            <person name="Yang K."/>
            <person name="Chao B."/>
            <person name="Wang X."/>
            <person name="Li Y."/>
            <person name="Pan X."/>
            <person name="You X."/>
            <person name="Zhang Y."/>
            <person name="Yang J."/>
            <person name="Li J."/>
            <person name="Zhang X."/>
            <person name="Liu S."/>
            <person name="Sun C."/>
            <person name="Yang J."/>
            <person name="Shi Q."/>
        </authorList>
    </citation>
    <scope>NUCLEOTIDE SEQUENCE [LARGE SCALE GENOMIC DNA]</scope>
    <source>
        <strain evidence="1">JWS20170419001</strain>
        <tissue evidence="1">Muscle</tissue>
    </source>
</reference>
<evidence type="ECO:0000313" key="1">
    <source>
        <dbReference type="EMBL" id="TSQ23996.1"/>
    </source>
</evidence>
<dbReference type="AlphaFoldDB" id="A0A556UZM0"/>